<name>A0A5B0LZP6_PUCGR</name>
<sequence length="50" mass="5392">MSDVPETSSNANTGNTNTGKPNTNTLLSLDDYLKGIMKLQHQSINQANVD</sequence>
<accession>A0A5B0LZP6</accession>
<gene>
    <name evidence="2" type="ORF">PGT21_027612</name>
</gene>
<dbReference type="Proteomes" id="UP000324748">
    <property type="component" value="Unassembled WGS sequence"/>
</dbReference>
<dbReference type="AlphaFoldDB" id="A0A5B0LZP6"/>
<evidence type="ECO:0000313" key="3">
    <source>
        <dbReference type="Proteomes" id="UP000324748"/>
    </source>
</evidence>
<protein>
    <submittedName>
        <fullName evidence="2">Uncharacterized protein</fullName>
    </submittedName>
</protein>
<feature type="region of interest" description="Disordered" evidence="1">
    <location>
        <begin position="1"/>
        <end position="25"/>
    </location>
</feature>
<comment type="caution">
    <text evidence="2">The sequence shown here is derived from an EMBL/GenBank/DDBJ whole genome shotgun (WGS) entry which is preliminary data.</text>
</comment>
<feature type="compositionally biased region" description="Low complexity" evidence="1">
    <location>
        <begin position="7"/>
        <end position="25"/>
    </location>
</feature>
<proteinExistence type="predicted"/>
<evidence type="ECO:0000256" key="1">
    <source>
        <dbReference type="SAM" id="MobiDB-lite"/>
    </source>
</evidence>
<keyword evidence="3" id="KW-1185">Reference proteome</keyword>
<evidence type="ECO:0000313" key="2">
    <source>
        <dbReference type="EMBL" id="KAA1069536.1"/>
    </source>
</evidence>
<dbReference type="EMBL" id="VSWC01000183">
    <property type="protein sequence ID" value="KAA1069536.1"/>
    <property type="molecule type" value="Genomic_DNA"/>
</dbReference>
<organism evidence="2 3">
    <name type="scientific">Puccinia graminis f. sp. tritici</name>
    <dbReference type="NCBI Taxonomy" id="56615"/>
    <lineage>
        <taxon>Eukaryota</taxon>
        <taxon>Fungi</taxon>
        <taxon>Dikarya</taxon>
        <taxon>Basidiomycota</taxon>
        <taxon>Pucciniomycotina</taxon>
        <taxon>Pucciniomycetes</taxon>
        <taxon>Pucciniales</taxon>
        <taxon>Pucciniaceae</taxon>
        <taxon>Puccinia</taxon>
    </lineage>
</organism>
<reference evidence="2 3" key="1">
    <citation type="submission" date="2019-05" db="EMBL/GenBank/DDBJ databases">
        <title>Emergence of the Ug99 lineage of the wheat stem rust pathogen through somatic hybridization.</title>
        <authorList>
            <person name="Li F."/>
            <person name="Upadhyaya N.M."/>
            <person name="Sperschneider J."/>
            <person name="Matny O."/>
            <person name="Nguyen-Phuc H."/>
            <person name="Mago R."/>
            <person name="Raley C."/>
            <person name="Miller M.E."/>
            <person name="Silverstein K.A.T."/>
            <person name="Henningsen E."/>
            <person name="Hirsch C.D."/>
            <person name="Visser B."/>
            <person name="Pretorius Z.A."/>
            <person name="Steffenson B.J."/>
            <person name="Schwessinger B."/>
            <person name="Dodds P.N."/>
            <person name="Figueroa M."/>
        </authorList>
    </citation>
    <scope>NUCLEOTIDE SEQUENCE [LARGE SCALE GENOMIC DNA]</scope>
    <source>
        <strain evidence="2">21-0</strain>
    </source>
</reference>